<dbReference type="Proteomes" id="UP000002457">
    <property type="component" value="Chromosome"/>
</dbReference>
<evidence type="ECO:0000313" key="1">
    <source>
        <dbReference type="EMBL" id="ACL17221.1"/>
    </source>
</evidence>
<accession>B8GKS5</accession>
<dbReference type="EMBL" id="CP001338">
    <property type="protein sequence ID" value="ACL17221.1"/>
    <property type="molecule type" value="Genomic_DNA"/>
</dbReference>
<reference evidence="1 2" key="1">
    <citation type="journal article" date="2015" name="Genome Announc.">
        <title>Complete Genome Sequence of Methanosphaerula palustris E1-9CT, a Hydrogenotrophic Methanogen Isolated from a Minerotrophic Fen Peatland.</title>
        <authorList>
            <person name="Cadillo-Quiroz H."/>
            <person name="Browne P."/>
            <person name="Kyrpides N."/>
            <person name="Woyke T."/>
            <person name="Goodwin L."/>
            <person name="Detter C."/>
            <person name="Yavitt J.B."/>
            <person name="Zinder S.H."/>
        </authorList>
    </citation>
    <scope>NUCLEOTIDE SEQUENCE [LARGE SCALE GENOMIC DNA]</scope>
    <source>
        <strain evidence="2">ATCC BAA-1556 / DSM 19958 / E1-9c</strain>
    </source>
</reference>
<evidence type="ECO:0000313" key="2">
    <source>
        <dbReference type="Proteomes" id="UP000002457"/>
    </source>
</evidence>
<dbReference type="GeneID" id="7272734"/>
<dbReference type="AlphaFoldDB" id="B8GKS5"/>
<dbReference type="STRING" id="521011.Mpal_1917"/>
<gene>
    <name evidence="1" type="ordered locus">Mpal_1917</name>
</gene>
<protein>
    <submittedName>
        <fullName evidence="1">Uncharacterized protein</fullName>
    </submittedName>
</protein>
<organism evidence="1 2">
    <name type="scientific">Methanosphaerula palustris (strain ATCC BAA-1556 / DSM 19958 / E1-9c)</name>
    <dbReference type="NCBI Taxonomy" id="521011"/>
    <lineage>
        <taxon>Archaea</taxon>
        <taxon>Methanobacteriati</taxon>
        <taxon>Methanobacteriota</taxon>
        <taxon>Stenosarchaea group</taxon>
        <taxon>Methanomicrobia</taxon>
        <taxon>Methanomicrobiales</taxon>
        <taxon>Methanoregulaceae</taxon>
        <taxon>Methanosphaerula</taxon>
    </lineage>
</organism>
<dbReference type="KEGG" id="mpl:Mpal_1917"/>
<proteinExistence type="predicted"/>
<dbReference type="HOGENOM" id="CLU_2678983_0_0_2"/>
<sequence>MTAPVDQAGTDPAGNPTDFNFFTRMTISWFADGCHKRDNVVWRRHLQMMPGQNPLGGLSGTKRSTCLSKVLEAL</sequence>
<keyword evidence="2" id="KW-1185">Reference proteome</keyword>
<name>B8GKS5_METPE</name>
<dbReference type="RefSeq" id="WP_012618540.1">
    <property type="nucleotide sequence ID" value="NC_011832.1"/>
</dbReference>